<evidence type="ECO:0000256" key="6">
    <source>
        <dbReference type="ARBA" id="ARBA00022989"/>
    </source>
</evidence>
<dbReference type="STRING" id="33114.A0A2G2WDF8"/>
<dbReference type="SUPFAM" id="SSF52058">
    <property type="entry name" value="L domain-like"/>
    <property type="match status" value="1"/>
</dbReference>
<dbReference type="GO" id="GO:0016020">
    <property type="term" value="C:membrane"/>
    <property type="evidence" value="ECO:0007669"/>
    <property type="project" value="UniProtKB-SubCell"/>
</dbReference>
<evidence type="ECO:0000256" key="7">
    <source>
        <dbReference type="ARBA" id="ARBA00023136"/>
    </source>
</evidence>
<gene>
    <name evidence="11" type="ORF">CQW23_17331</name>
</gene>
<name>A0A2G2WDF8_CAPBA</name>
<evidence type="ECO:0000256" key="3">
    <source>
        <dbReference type="ARBA" id="ARBA00022692"/>
    </source>
</evidence>
<evidence type="ECO:0000256" key="2">
    <source>
        <dbReference type="ARBA" id="ARBA00022614"/>
    </source>
</evidence>
<sequence length="360" mass="40370">MIIAEKFIQHIVVFDIFLTIFISSSEVGDGKIKCVAIEKEALLRLKEEFLDIHGRLSSCGNEAYNEDCCRWRGVQCDNQTGNVIRLGPHPVTVHIFLLSHCKLRYLAMGHVHLPNATDWLQSVLKLSFLQVLILPGCKLSLPIPSVAPSSNLLMSLTTLDFSSNNLNNSIYTWLYNFSSLCWVMGLFPSYVDKMDLFRWAPGLAISSPCSSGGLLDVQFLYSFFRRAPGLTISSPCSSGGLLDFLFLYLVLQAGSWTYNFFTLFFKRVLALTISSPCSSGGLLNFLFLHPVLQEGSWTYNFFTLFFGGLLDFLFLYLVLQAGSWTYNFFTLFFRRAPGLTISSPCSSGGLLNFLILHPVL</sequence>
<keyword evidence="5" id="KW-0677">Repeat</keyword>
<comment type="caution">
    <text evidence="11">The sequence shown here is derived from an EMBL/GenBank/DDBJ whole genome shotgun (WGS) entry which is preliminary data.</text>
</comment>
<evidence type="ECO:0000256" key="5">
    <source>
        <dbReference type="ARBA" id="ARBA00022737"/>
    </source>
</evidence>
<dbReference type="EMBL" id="MLFT02000007">
    <property type="protein sequence ID" value="PHT43306.1"/>
    <property type="molecule type" value="Genomic_DNA"/>
</dbReference>
<feature type="transmembrane region" description="Helical" evidence="9">
    <location>
        <begin position="244"/>
        <end position="261"/>
    </location>
</feature>
<dbReference type="OrthoDB" id="1937783at2759"/>
<protein>
    <recommendedName>
        <fullName evidence="10">Leucine-rich repeat-containing N-terminal plant-type domain-containing protein</fullName>
    </recommendedName>
</protein>
<dbReference type="InterPro" id="IPR046956">
    <property type="entry name" value="RLP23-like"/>
</dbReference>
<keyword evidence="3 9" id="KW-0812">Transmembrane</keyword>
<evidence type="ECO:0000256" key="9">
    <source>
        <dbReference type="SAM" id="Phobius"/>
    </source>
</evidence>
<dbReference type="AlphaFoldDB" id="A0A2G2WDF8"/>
<feature type="domain" description="Leucine-rich repeat-containing N-terminal plant-type" evidence="10">
    <location>
        <begin position="38"/>
        <end position="77"/>
    </location>
</feature>
<dbReference type="PANTHER" id="PTHR48063">
    <property type="entry name" value="LRR RECEPTOR-LIKE KINASE"/>
    <property type="match status" value="1"/>
</dbReference>
<organism evidence="11 12">
    <name type="scientific">Capsicum baccatum</name>
    <name type="common">Peruvian pepper</name>
    <dbReference type="NCBI Taxonomy" id="33114"/>
    <lineage>
        <taxon>Eukaryota</taxon>
        <taxon>Viridiplantae</taxon>
        <taxon>Streptophyta</taxon>
        <taxon>Embryophyta</taxon>
        <taxon>Tracheophyta</taxon>
        <taxon>Spermatophyta</taxon>
        <taxon>Magnoliopsida</taxon>
        <taxon>eudicotyledons</taxon>
        <taxon>Gunneridae</taxon>
        <taxon>Pentapetalae</taxon>
        <taxon>asterids</taxon>
        <taxon>lamiids</taxon>
        <taxon>Solanales</taxon>
        <taxon>Solanaceae</taxon>
        <taxon>Solanoideae</taxon>
        <taxon>Capsiceae</taxon>
        <taxon>Capsicum</taxon>
    </lineage>
</organism>
<evidence type="ECO:0000256" key="8">
    <source>
        <dbReference type="ARBA" id="ARBA00023180"/>
    </source>
</evidence>
<keyword evidence="4" id="KW-0732">Signal</keyword>
<reference evidence="12" key="2">
    <citation type="journal article" date="2017" name="J. Anim. Genet.">
        <title>Multiple reference genome sequences of hot pepper reveal the massive evolution of plant disease resistance genes by retroduplication.</title>
        <authorList>
            <person name="Kim S."/>
            <person name="Park J."/>
            <person name="Yeom S.-I."/>
            <person name="Kim Y.-M."/>
            <person name="Seo E."/>
            <person name="Kim K.-T."/>
            <person name="Kim M.-S."/>
            <person name="Lee J.M."/>
            <person name="Cheong K."/>
            <person name="Shin H.-S."/>
            <person name="Kim S.-B."/>
            <person name="Han K."/>
            <person name="Lee J."/>
            <person name="Park M."/>
            <person name="Lee H.-A."/>
            <person name="Lee H.-Y."/>
            <person name="Lee Y."/>
            <person name="Oh S."/>
            <person name="Lee J.H."/>
            <person name="Choi E."/>
            <person name="Choi E."/>
            <person name="Lee S.E."/>
            <person name="Jeon J."/>
            <person name="Kim H."/>
            <person name="Choi G."/>
            <person name="Song H."/>
            <person name="Lee J."/>
            <person name="Lee S.-C."/>
            <person name="Kwon J.-K."/>
            <person name="Lee H.-Y."/>
            <person name="Koo N."/>
            <person name="Hong Y."/>
            <person name="Kim R.W."/>
            <person name="Kang W.-H."/>
            <person name="Huh J.H."/>
            <person name="Kang B.-C."/>
            <person name="Yang T.-J."/>
            <person name="Lee Y.-H."/>
            <person name="Bennetzen J.L."/>
            <person name="Choi D."/>
        </authorList>
    </citation>
    <scope>NUCLEOTIDE SEQUENCE [LARGE SCALE GENOMIC DNA]</scope>
    <source>
        <strain evidence="12">cv. PBC81</strain>
    </source>
</reference>
<comment type="subcellular location">
    <subcellularLocation>
        <location evidence="1">Membrane</location>
        <topology evidence="1">Single-pass type I membrane protein</topology>
    </subcellularLocation>
</comment>
<feature type="transmembrane region" description="Helical" evidence="9">
    <location>
        <begin position="173"/>
        <end position="191"/>
    </location>
</feature>
<reference evidence="11 12" key="1">
    <citation type="journal article" date="2017" name="Genome Biol.">
        <title>New reference genome sequences of hot pepper reveal the massive evolution of plant disease-resistance genes by retroduplication.</title>
        <authorList>
            <person name="Kim S."/>
            <person name="Park J."/>
            <person name="Yeom S.I."/>
            <person name="Kim Y.M."/>
            <person name="Seo E."/>
            <person name="Kim K.T."/>
            <person name="Kim M.S."/>
            <person name="Lee J.M."/>
            <person name="Cheong K."/>
            <person name="Shin H.S."/>
            <person name="Kim S.B."/>
            <person name="Han K."/>
            <person name="Lee J."/>
            <person name="Park M."/>
            <person name="Lee H.A."/>
            <person name="Lee H.Y."/>
            <person name="Lee Y."/>
            <person name="Oh S."/>
            <person name="Lee J.H."/>
            <person name="Choi E."/>
            <person name="Choi E."/>
            <person name="Lee S.E."/>
            <person name="Jeon J."/>
            <person name="Kim H."/>
            <person name="Choi G."/>
            <person name="Song H."/>
            <person name="Lee J."/>
            <person name="Lee S.C."/>
            <person name="Kwon J.K."/>
            <person name="Lee H.Y."/>
            <person name="Koo N."/>
            <person name="Hong Y."/>
            <person name="Kim R.W."/>
            <person name="Kang W.H."/>
            <person name="Huh J.H."/>
            <person name="Kang B.C."/>
            <person name="Yang T.J."/>
            <person name="Lee Y.H."/>
            <person name="Bennetzen J.L."/>
            <person name="Choi D."/>
        </authorList>
    </citation>
    <scope>NUCLEOTIDE SEQUENCE [LARGE SCALE GENOMIC DNA]</scope>
    <source>
        <strain evidence="12">cv. PBC81</strain>
    </source>
</reference>
<keyword evidence="6 9" id="KW-1133">Transmembrane helix</keyword>
<keyword evidence="2" id="KW-0433">Leucine-rich repeat</keyword>
<dbReference type="Proteomes" id="UP000224567">
    <property type="component" value="Unassembled WGS sequence"/>
</dbReference>
<evidence type="ECO:0000256" key="1">
    <source>
        <dbReference type="ARBA" id="ARBA00004479"/>
    </source>
</evidence>
<dbReference type="InterPro" id="IPR013210">
    <property type="entry name" value="LRR_N_plant-typ"/>
</dbReference>
<proteinExistence type="predicted"/>
<dbReference type="InterPro" id="IPR032675">
    <property type="entry name" value="LRR_dom_sf"/>
</dbReference>
<feature type="transmembrane region" description="Helical" evidence="9">
    <location>
        <begin position="268"/>
        <end position="287"/>
    </location>
</feature>
<dbReference type="Gene3D" id="3.80.10.10">
    <property type="entry name" value="Ribonuclease Inhibitor"/>
    <property type="match status" value="1"/>
</dbReference>
<keyword evidence="7 9" id="KW-0472">Membrane</keyword>
<evidence type="ECO:0000256" key="4">
    <source>
        <dbReference type="ARBA" id="ARBA00022729"/>
    </source>
</evidence>
<evidence type="ECO:0000259" key="10">
    <source>
        <dbReference type="Pfam" id="PF08263"/>
    </source>
</evidence>
<keyword evidence="12" id="KW-1185">Reference proteome</keyword>
<accession>A0A2G2WDF8</accession>
<feature type="transmembrane region" description="Helical" evidence="9">
    <location>
        <begin position="299"/>
        <end position="319"/>
    </location>
</feature>
<evidence type="ECO:0000313" key="11">
    <source>
        <dbReference type="EMBL" id="PHT43306.1"/>
    </source>
</evidence>
<evidence type="ECO:0000313" key="12">
    <source>
        <dbReference type="Proteomes" id="UP000224567"/>
    </source>
</evidence>
<keyword evidence="8" id="KW-0325">Glycoprotein</keyword>
<dbReference type="PANTHER" id="PTHR48063:SF101">
    <property type="entry name" value="LRR RECEPTOR-LIKE SERINE_THREONINE-PROTEIN KINASE FLS2"/>
    <property type="match status" value="1"/>
</dbReference>
<dbReference type="Pfam" id="PF08263">
    <property type="entry name" value="LRRNT_2"/>
    <property type="match status" value="1"/>
</dbReference>